<feature type="region of interest" description="Disordered" evidence="1">
    <location>
        <begin position="458"/>
        <end position="480"/>
    </location>
</feature>
<dbReference type="RefSeq" id="WP_141722776.1">
    <property type="nucleotide sequence ID" value="NZ_FNOX01000003.1"/>
</dbReference>
<gene>
    <name evidence="2" type="ORF">SAMN05216247_103501</name>
</gene>
<proteinExistence type="predicted"/>
<evidence type="ECO:0000313" key="3">
    <source>
        <dbReference type="Proteomes" id="UP000182902"/>
    </source>
</evidence>
<organism evidence="2 3">
    <name type="scientific">Pseudomonas salomonii</name>
    <dbReference type="NCBI Taxonomy" id="191391"/>
    <lineage>
        <taxon>Bacteria</taxon>
        <taxon>Pseudomonadati</taxon>
        <taxon>Pseudomonadota</taxon>
        <taxon>Gammaproteobacteria</taxon>
        <taxon>Pseudomonadales</taxon>
        <taxon>Pseudomonadaceae</taxon>
        <taxon>Pseudomonas</taxon>
    </lineage>
</organism>
<dbReference type="AlphaFoldDB" id="A0A1H3JA33"/>
<dbReference type="EMBL" id="FNOX01000003">
    <property type="protein sequence ID" value="SDY36415.1"/>
    <property type="molecule type" value="Genomic_DNA"/>
</dbReference>
<evidence type="ECO:0000313" key="2">
    <source>
        <dbReference type="EMBL" id="SDY36415.1"/>
    </source>
</evidence>
<dbReference type="Proteomes" id="UP000182902">
    <property type="component" value="Unassembled WGS sequence"/>
</dbReference>
<accession>A0A1H3JA33</accession>
<feature type="compositionally biased region" description="Basic and acidic residues" evidence="1">
    <location>
        <begin position="465"/>
        <end position="480"/>
    </location>
</feature>
<reference evidence="2 3" key="1">
    <citation type="submission" date="2016-10" db="EMBL/GenBank/DDBJ databases">
        <authorList>
            <person name="de Groot N.N."/>
        </authorList>
    </citation>
    <scope>NUCLEOTIDE SEQUENCE [LARGE SCALE GENOMIC DNA]</scope>
    <source>
        <strain evidence="2 3">ICMP 14252</strain>
    </source>
</reference>
<evidence type="ECO:0000256" key="1">
    <source>
        <dbReference type="SAM" id="MobiDB-lite"/>
    </source>
</evidence>
<sequence length="480" mass="54150">MAMHGFSRHSGSGGGGGSGPVNYMIDEKYYDKEEGVWALRRPLPEVIDGSPELMKRMIDALDHKHKYTSGVLSFTKEDTRKLESAGWDSSILDITSRLKEMLFAGIAEEHQHILIVAHTHLDRLELHYVLPRHNYEVDRAWNPAPPGDGKYRQMDALTDLINVKYGLDDPRDPLRARVTTKIEWEPTDNKATREKLNDFFKQAVIEGEINNREELIKLVKTAGFDITRTGKDYLSIKAPGAEKAIRFKGEIYHERFTGVSELTDTKTKSAERKNYLAKPEIARRYKAALNERQGFIEKRFGKALSLTRNSKNYKDLQNIHRAKHGDVLQINQTSRAYSSNGIDRPNRNLNKNGELNDSFGREIDKIIATAERTVKDTEHRTSTASSCFRDSTQLIQQGASNLKSSNPAIGKIVSTAVYASIPLAPIQALGFGGESIDTGDPEADRVLRIKRMEGNEINQKNAARANKEAIESRKNFDLQR</sequence>
<name>A0A1H3JA33_9PSED</name>
<protein>
    <submittedName>
        <fullName evidence="2">Relaxase/Mobilisation nuclease domain-containing protein</fullName>
    </submittedName>
</protein>